<keyword evidence="3" id="KW-1185">Reference proteome</keyword>
<dbReference type="AlphaFoldDB" id="V6LMY6"/>
<protein>
    <submittedName>
        <fullName evidence="1">Uncharacterized protein</fullName>
    </submittedName>
</protein>
<accession>V6LMY6</accession>
<proteinExistence type="predicted"/>
<evidence type="ECO:0000313" key="1">
    <source>
        <dbReference type="EMBL" id="EST45583.1"/>
    </source>
</evidence>
<dbReference type="Proteomes" id="UP000018208">
    <property type="component" value="Unassembled WGS sequence"/>
</dbReference>
<evidence type="ECO:0000313" key="3">
    <source>
        <dbReference type="Proteomes" id="UP000018208"/>
    </source>
</evidence>
<organism evidence="1">
    <name type="scientific">Spironucleus salmonicida</name>
    <dbReference type="NCBI Taxonomy" id="348837"/>
    <lineage>
        <taxon>Eukaryota</taxon>
        <taxon>Metamonada</taxon>
        <taxon>Diplomonadida</taxon>
        <taxon>Hexamitidae</taxon>
        <taxon>Hexamitinae</taxon>
        <taxon>Spironucleus</taxon>
    </lineage>
</organism>
<reference evidence="1 2" key="1">
    <citation type="journal article" date="2014" name="PLoS Genet.">
        <title>The Genome of Spironucleus salmonicida Highlights a Fish Pathogen Adapted to Fluctuating Environments.</title>
        <authorList>
            <person name="Xu F."/>
            <person name="Jerlstrom-Hultqvist J."/>
            <person name="Einarsson E."/>
            <person name="Astvaldsson A."/>
            <person name="Svard S.G."/>
            <person name="Andersson J.O."/>
        </authorList>
    </citation>
    <scope>NUCLEOTIDE SEQUENCE</scope>
    <source>
        <strain evidence="2">ATCC 50377</strain>
    </source>
</reference>
<evidence type="ECO:0000313" key="2">
    <source>
        <dbReference type="EMBL" id="KAH0577076.1"/>
    </source>
</evidence>
<dbReference type="EMBL" id="KI546090">
    <property type="protein sequence ID" value="EST45583.1"/>
    <property type="molecule type" value="Genomic_DNA"/>
</dbReference>
<dbReference type="EMBL" id="AUWU02000001">
    <property type="protein sequence ID" value="KAH0577076.1"/>
    <property type="molecule type" value="Genomic_DNA"/>
</dbReference>
<reference evidence="2" key="2">
    <citation type="submission" date="2020-12" db="EMBL/GenBank/DDBJ databases">
        <title>New Spironucleus salmonicida genome in near-complete chromosomes.</title>
        <authorList>
            <person name="Xu F."/>
            <person name="Kurt Z."/>
            <person name="Jimenez-Gonzalez A."/>
            <person name="Astvaldsson A."/>
            <person name="Andersson J.O."/>
            <person name="Svard S.G."/>
        </authorList>
    </citation>
    <scope>NUCLEOTIDE SEQUENCE</scope>
    <source>
        <strain evidence="2">ATCC 50377</strain>
    </source>
</reference>
<sequence length="193" mass="22513">MNYDELLTMKSRALRLSTKDAQKSLELTLQYLQNAPYDQFVEKVLSNAFREEFLHLIAQIVPYCPYSAVQALPNTNETRQYKAQLSKSPLLASQTDYFVKFDTFALNFEYFILLLTNHNFKYADIILSQYPESEEMQLLFQIVSKNHETAFKLFKSKYAAELKQFSQLLQKLQEACFAPKEGVVQDCDQDELD</sequence>
<dbReference type="VEuPathDB" id="GiardiaDB:SS50377_20425"/>
<gene>
    <name evidence="1" type="ORF">SS50377_14429</name>
    <name evidence="2" type="ORF">SS50377_20425</name>
</gene>
<name>V6LMY6_9EUKA</name>